<comment type="function">
    <text evidence="13">Required for the formation of a threonylcarbamoyl group on adenosine at position 37 (t(6)A37) in tRNAs that read codons beginning with adenine.</text>
</comment>
<proteinExistence type="inferred from homology"/>
<dbReference type="Pfam" id="PF01300">
    <property type="entry name" value="Sua5_yciO_yrdC"/>
    <property type="match status" value="1"/>
</dbReference>
<dbReference type="InterPro" id="IPR017945">
    <property type="entry name" value="DHBP_synth_RibB-like_a/b_dom"/>
</dbReference>
<feature type="binding site" evidence="14">
    <location>
        <position position="122"/>
    </location>
    <ligand>
        <name>L-threonine</name>
        <dbReference type="ChEBI" id="CHEBI:57926"/>
    </ligand>
</feature>
<dbReference type="Pfam" id="PF03481">
    <property type="entry name" value="Sua5_C"/>
    <property type="match status" value="1"/>
</dbReference>
<dbReference type="PANTHER" id="PTHR17490">
    <property type="entry name" value="SUA5"/>
    <property type="match status" value="1"/>
</dbReference>
<feature type="binding site" evidence="14">
    <location>
        <position position="196"/>
    </location>
    <ligand>
        <name>ATP</name>
        <dbReference type="ChEBI" id="CHEBI:30616"/>
    </ligand>
</feature>
<evidence type="ECO:0000256" key="12">
    <source>
        <dbReference type="ARBA" id="ARBA00048366"/>
    </source>
</evidence>
<dbReference type="Gene3D" id="3.90.870.10">
    <property type="entry name" value="DHBP synthase"/>
    <property type="match status" value="1"/>
</dbReference>
<dbReference type="PANTHER" id="PTHR17490:SF16">
    <property type="entry name" value="THREONYLCARBAMOYL-AMP SYNTHASE"/>
    <property type="match status" value="1"/>
</dbReference>
<dbReference type="FunFam" id="3.90.870.10:FF:000009">
    <property type="entry name" value="Threonylcarbamoyl-AMP synthase, putative"/>
    <property type="match status" value="1"/>
</dbReference>
<evidence type="ECO:0000313" key="16">
    <source>
        <dbReference type="EMBL" id="KXB67288.1"/>
    </source>
</evidence>
<dbReference type="EMBL" id="LSDG01000019">
    <property type="protein sequence ID" value="KXB67288.1"/>
    <property type="molecule type" value="Genomic_DNA"/>
</dbReference>
<dbReference type="SUPFAM" id="SSF55821">
    <property type="entry name" value="YrdC/RibB"/>
    <property type="match status" value="1"/>
</dbReference>
<comment type="caution">
    <text evidence="16">The sequence shown here is derived from an EMBL/GenBank/DDBJ whole genome shotgun (WGS) entry which is preliminary data.</text>
</comment>
<evidence type="ECO:0000313" key="17">
    <source>
        <dbReference type="Proteomes" id="UP000070442"/>
    </source>
</evidence>
<feature type="binding site" evidence="14">
    <location>
        <position position="36"/>
    </location>
    <ligand>
        <name>L-threonine</name>
        <dbReference type="ChEBI" id="CHEBI:57926"/>
    </ligand>
</feature>
<dbReference type="AlphaFoldDB" id="A0A134AHU3"/>
<dbReference type="InterPro" id="IPR005145">
    <property type="entry name" value="Sua5_C"/>
</dbReference>
<feature type="binding site" evidence="14">
    <location>
        <position position="142"/>
    </location>
    <ligand>
        <name>L-threonine</name>
        <dbReference type="ChEBI" id="CHEBI:57926"/>
    </ligand>
</feature>
<dbReference type="InterPro" id="IPR006070">
    <property type="entry name" value="Sua5-like_dom"/>
</dbReference>
<feature type="binding site" evidence="14">
    <location>
        <position position="144"/>
    </location>
    <ligand>
        <name>ATP</name>
        <dbReference type="ChEBI" id="CHEBI:30616"/>
    </ligand>
</feature>
<name>A0A134AHU3_9FIRM</name>
<evidence type="ECO:0000256" key="9">
    <source>
        <dbReference type="ARBA" id="ARBA00022741"/>
    </source>
</evidence>
<dbReference type="InterPro" id="IPR050156">
    <property type="entry name" value="TC-AMP_synthase_SUA5"/>
</dbReference>
<comment type="subcellular location">
    <subcellularLocation>
        <location evidence="1 13">Cytoplasm</location>
    </subcellularLocation>
</comment>
<dbReference type="NCBIfam" id="TIGR00057">
    <property type="entry name" value="L-threonylcarbamoyladenylate synthase"/>
    <property type="match status" value="1"/>
</dbReference>
<evidence type="ECO:0000256" key="4">
    <source>
        <dbReference type="ARBA" id="ARBA00015492"/>
    </source>
</evidence>
<evidence type="ECO:0000256" key="8">
    <source>
        <dbReference type="ARBA" id="ARBA00022695"/>
    </source>
</evidence>
<dbReference type="GO" id="GO:0061710">
    <property type="term" value="F:L-threonylcarbamoyladenylate synthase"/>
    <property type="evidence" value="ECO:0007669"/>
    <property type="project" value="UniProtKB-EC"/>
</dbReference>
<comment type="catalytic activity">
    <reaction evidence="12 13">
        <text>L-threonine + hydrogencarbonate + ATP = L-threonylcarbamoyladenylate + diphosphate + H2O</text>
        <dbReference type="Rhea" id="RHEA:36407"/>
        <dbReference type="ChEBI" id="CHEBI:15377"/>
        <dbReference type="ChEBI" id="CHEBI:17544"/>
        <dbReference type="ChEBI" id="CHEBI:30616"/>
        <dbReference type="ChEBI" id="CHEBI:33019"/>
        <dbReference type="ChEBI" id="CHEBI:57926"/>
        <dbReference type="ChEBI" id="CHEBI:73682"/>
        <dbReference type="EC" id="2.7.7.87"/>
    </reaction>
</comment>
<dbReference type="EC" id="2.7.7.87" evidence="3 13"/>
<dbReference type="Gene3D" id="3.40.50.11030">
    <property type="entry name" value="Threonylcarbamoyl-AMP synthase, C-terminal domain"/>
    <property type="match status" value="1"/>
</dbReference>
<dbReference type="GO" id="GO:0005524">
    <property type="term" value="F:ATP binding"/>
    <property type="evidence" value="ECO:0007669"/>
    <property type="project" value="UniProtKB-UniRule"/>
</dbReference>
<evidence type="ECO:0000256" key="6">
    <source>
        <dbReference type="ARBA" id="ARBA00022679"/>
    </source>
</evidence>
<evidence type="ECO:0000256" key="2">
    <source>
        <dbReference type="ARBA" id="ARBA00007663"/>
    </source>
</evidence>
<keyword evidence="9 13" id="KW-0547">Nucleotide-binding</keyword>
<feature type="binding site" evidence="14">
    <location>
        <position position="63"/>
    </location>
    <ligand>
        <name>ATP</name>
        <dbReference type="ChEBI" id="CHEBI:30616"/>
    </ligand>
</feature>
<feature type="binding site" evidence="14">
    <location>
        <position position="68"/>
    </location>
    <ligand>
        <name>L-threonine</name>
        <dbReference type="ChEBI" id="CHEBI:57926"/>
    </ligand>
</feature>
<organism evidence="16 17">
    <name type="scientific">Aedoeadaptatus coxii</name>
    <dbReference type="NCBI Taxonomy" id="755172"/>
    <lineage>
        <taxon>Bacteria</taxon>
        <taxon>Bacillati</taxon>
        <taxon>Bacillota</taxon>
        <taxon>Tissierellia</taxon>
        <taxon>Tissierellales</taxon>
        <taxon>Peptoniphilaceae</taxon>
        <taxon>Aedoeadaptatus</taxon>
    </lineage>
</organism>
<dbReference type="GO" id="GO:0000049">
    <property type="term" value="F:tRNA binding"/>
    <property type="evidence" value="ECO:0007669"/>
    <property type="project" value="TreeGrafter"/>
</dbReference>
<dbReference type="PATRIC" id="fig|755172.3.peg.453"/>
<keyword evidence="7 13" id="KW-0819">tRNA processing</keyword>
<reference evidence="17" key="1">
    <citation type="submission" date="2016-01" db="EMBL/GenBank/DDBJ databases">
        <authorList>
            <person name="Mitreva M."/>
            <person name="Pepin K.H."/>
            <person name="Mihindukulasuriya K.A."/>
            <person name="Fulton R."/>
            <person name="Fronick C."/>
            <person name="O'Laughlin M."/>
            <person name="Miner T."/>
            <person name="Herter B."/>
            <person name="Rosa B.A."/>
            <person name="Cordes M."/>
            <person name="Tomlinson C."/>
            <person name="Wollam A."/>
            <person name="Palsikar V.B."/>
            <person name="Mardis E.R."/>
            <person name="Wilson R.K."/>
        </authorList>
    </citation>
    <scope>NUCLEOTIDE SEQUENCE [LARGE SCALE GENOMIC DNA]</scope>
    <source>
        <strain evidence="17">DNF00729</strain>
    </source>
</reference>
<evidence type="ECO:0000259" key="15">
    <source>
        <dbReference type="PROSITE" id="PS51163"/>
    </source>
</evidence>
<dbReference type="Proteomes" id="UP000070442">
    <property type="component" value="Unassembled WGS sequence"/>
</dbReference>
<dbReference type="GO" id="GO:0008033">
    <property type="term" value="P:tRNA processing"/>
    <property type="evidence" value="ECO:0007669"/>
    <property type="project" value="UniProtKB-KW"/>
</dbReference>
<feature type="binding site" evidence="14">
    <location>
        <position position="59"/>
    </location>
    <ligand>
        <name>ATP</name>
        <dbReference type="ChEBI" id="CHEBI:30616"/>
    </ligand>
</feature>
<feature type="domain" description="YrdC-like" evidence="15">
    <location>
        <begin position="14"/>
        <end position="200"/>
    </location>
</feature>
<dbReference type="InterPro" id="IPR038385">
    <property type="entry name" value="Sua5/YwlC_C"/>
</dbReference>
<evidence type="ECO:0000256" key="1">
    <source>
        <dbReference type="ARBA" id="ARBA00004496"/>
    </source>
</evidence>
<dbReference type="OrthoDB" id="9814580at2"/>
<sequence length="349" mass="38092">METKVLHIDTIDEREKIKEAADLLRAGELVIFPTETVYGLGADGLNDEAVDKIFAVKGRPKDNPLILHIADPEQVLDLVKVIPPKGKDCMDMFWPGPLTLIFERSDMVPDSITAGADTVAIRMPSHPIAHEILKEAAIPVAAPSANTSGRPSPTRLSHVLEDMKGKVPMIVDSGDSHVGIESTVLDVTVDPPVIYRPGGVTKEDLEAIIGEVGIDQTTIDASNHEVPKSPGQKYRHYAPKGDATLFAGDLRNIAKEINRRIKETEPSKRTAVLCTTETKEAYEGMDLLIDMGSREELESIAHDLFDSLRRCDEEDIDVIFVEGFDFRGLGVGIMNRLLKACGGKVVLGL</sequence>
<evidence type="ECO:0000256" key="13">
    <source>
        <dbReference type="PIRNR" id="PIRNR004930"/>
    </source>
</evidence>
<evidence type="ECO:0000256" key="10">
    <source>
        <dbReference type="ARBA" id="ARBA00022840"/>
    </source>
</evidence>
<evidence type="ECO:0000256" key="14">
    <source>
        <dbReference type="PIRSR" id="PIRSR004930-1"/>
    </source>
</evidence>
<dbReference type="InterPro" id="IPR010923">
    <property type="entry name" value="T(6)A37_SUA5"/>
</dbReference>
<accession>A0A134AHU3</accession>
<evidence type="ECO:0000256" key="11">
    <source>
        <dbReference type="ARBA" id="ARBA00029774"/>
    </source>
</evidence>
<gene>
    <name evidence="16" type="ORF">HMPREF1863_00472</name>
</gene>
<feature type="binding site" evidence="14">
    <location>
        <position position="237"/>
    </location>
    <ligand>
        <name>ATP</name>
        <dbReference type="ChEBI" id="CHEBI:30616"/>
    </ligand>
</feature>
<dbReference type="RefSeq" id="WP_068366989.1">
    <property type="nucleotide sequence ID" value="NZ_KQ960171.1"/>
</dbReference>
<dbReference type="PROSITE" id="PS51163">
    <property type="entry name" value="YRDC"/>
    <property type="match status" value="1"/>
</dbReference>
<keyword evidence="5 13" id="KW-0963">Cytoplasm</keyword>
<protein>
    <recommendedName>
        <fullName evidence="4 13">Threonylcarbamoyl-AMP synthase</fullName>
        <shortName evidence="13">TC-AMP synthase</shortName>
        <ecNumber evidence="3 13">2.7.7.87</ecNumber>
    </recommendedName>
    <alternativeName>
        <fullName evidence="11 13">L-threonylcarbamoyladenylate synthase</fullName>
    </alternativeName>
</protein>
<keyword evidence="6 13" id="KW-0808">Transferase</keyword>
<keyword evidence="17" id="KW-1185">Reference proteome</keyword>
<dbReference type="STRING" id="755172.HMPREF1863_00472"/>
<dbReference type="GO" id="GO:0006450">
    <property type="term" value="P:regulation of translational fidelity"/>
    <property type="evidence" value="ECO:0007669"/>
    <property type="project" value="TreeGrafter"/>
</dbReference>
<dbReference type="PIRSF" id="PIRSF004930">
    <property type="entry name" value="Tln_factor_SUA5"/>
    <property type="match status" value="1"/>
</dbReference>
<feature type="binding site" evidence="14">
    <location>
        <position position="118"/>
    </location>
    <ligand>
        <name>ATP</name>
        <dbReference type="ChEBI" id="CHEBI:30616"/>
    </ligand>
</feature>
<evidence type="ECO:0000256" key="7">
    <source>
        <dbReference type="ARBA" id="ARBA00022694"/>
    </source>
</evidence>
<feature type="binding site" evidence="14">
    <location>
        <position position="182"/>
    </location>
    <ligand>
        <name>L-threonine</name>
        <dbReference type="ChEBI" id="CHEBI:57926"/>
    </ligand>
</feature>
<evidence type="ECO:0000256" key="3">
    <source>
        <dbReference type="ARBA" id="ARBA00012584"/>
    </source>
</evidence>
<dbReference type="GO" id="GO:0005737">
    <property type="term" value="C:cytoplasm"/>
    <property type="evidence" value="ECO:0007669"/>
    <property type="project" value="UniProtKB-SubCell"/>
</dbReference>
<evidence type="ECO:0000256" key="5">
    <source>
        <dbReference type="ARBA" id="ARBA00022490"/>
    </source>
</evidence>
<keyword evidence="10 13" id="KW-0067">ATP-binding</keyword>
<dbReference type="GO" id="GO:0003725">
    <property type="term" value="F:double-stranded RNA binding"/>
    <property type="evidence" value="ECO:0007669"/>
    <property type="project" value="UniProtKB-UniRule"/>
</dbReference>
<comment type="similarity">
    <text evidence="2 13">Belongs to the SUA5 family.</text>
</comment>
<keyword evidence="8 13" id="KW-0548">Nucleotidyltransferase</keyword>
<feature type="binding site" evidence="14">
    <location>
        <position position="152"/>
    </location>
    <ligand>
        <name>ATP</name>
        <dbReference type="ChEBI" id="CHEBI:30616"/>
    </ligand>
</feature>